<dbReference type="AlphaFoldDB" id="A0A9E2KAP6"/>
<dbReference type="Pfam" id="PF14344">
    <property type="entry name" value="DUF4397"/>
    <property type="match status" value="1"/>
</dbReference>
<dbReference type="InterPro" id="IPR025510">
    <property type="entry name" value="DUF4397"/>
</dbReference>
<evidence type="ECO:0000259" key="1">
    <source>
        <dbReference type="Pfam" id="PF14344"/>
    </source>
</evidence>
<protein>
    <submittedName>
        <fullName evidence="2">DUF4397 domain-containing protein</fullName>
    </submittedName>
</protein>
<comment type="caution">
    <text evidence="2">The sequence shown here is derived from an EMBL/GenBank/DDBJ whole genome shotgun (WGS) entry which is preliminary data.</text>
</comment>
<accession>A0A9E2KAP6</accession>
<gene>
    <name evidence="2" type="ORF">H9872_00365</name>
</gene>
<dbReference type="Proteomes" id="UP000824229">
    <property type="component" value="Unassembled WGS sequence"/>
</dbReference>
<evidence type="ECO:0000313" key="3">
    <source>
        <dbReference type="Proteomes" id="UP000824229"/>
    </source>
</evidence>
<evidence type="ECO:0000313" key="2">
    <source>
        <dbReference type="EMBL" id="MBU3803202.1"/>
    </source>
</evidence>
<reference evidence="2" key="2">
    <citation type="submission" date="2021-04" db="EMBL/GenBank/DDBJ databases">
        <authorList>
            <person name="Gilroy R."/>
        </authorList>
    </citation>
    <scope>NUCLEOTIDE SEQUENCE</scope>
    <source>
        <strain evidence="2">B5-657</strain>
    </source>
</reference>
<feature type="domain" description="DUF4397" evidence="1">
    <location>
        <begin position="11"/>
        <end position="122"/>
    </location>
</feature>
<proteinExistence type="predicted"/>
<name>A0A9E2KAP6_9FIRM</name>
<dbReference type="EMBL" id="JAHLFQ010000007">
    <property type="protein sequence ID" value="MBU3803202.1"/>
    <property type="molecule type" value="Genomic_DNA"/>
</dbReference>
<reference evidence="2" key="1">
    <citation type="journal article" date="2021" name="PeerJ">
        <title>Extensive microbial diversity within the chicken gut microbiome revealed by metagenomics and culture.</title>
        <authorList>
            <person name="Gilroy R."/>
            <person name="Ravi A."/>
            <person name="Getino M."/>
            <person name="Pursley I."/>
            <person name="Horton D.L."/>
            <person name="Alikhan N.F."/>
            <person name="Baker D."/>
            <person name="Gharbi K."/>
            <person name="Hall N."/>
            <person name="Watson M."/>
            <person name="Adriaenssens E.M."/>
            <person name="Foster-Nyarko E."/>
            <person name="Jarju S."/>
            <person name="Secka A."/>
            <person name="Antonio M."/>
            <person name="Oren A."/>
            <person name="Chaudhuri R.R."/>
            <person name="La Ragione R."/>
            <person name="Hildebrand F."/>
            <person name="Pallen M.J."/>
        </authorList>
    </citation>
    <scope>NUCLEOTIDE SEQUENCE</scope>
    <source>
        <strain evidence="2">B5-657</strain>
    </source>
</reference>
<organism evidence="2 3">
    <name type="scientific">Candidatus Cellulosilyticum pullistercoris</name>
    <dbReference type="NCBI Taxonomy" id="2838521"/>
    <lineage>
        <taxon>Bacteria</taxon>
        <taxon>Bacillati</taxon>
        <taxon>Bacillota</taxon>
        <taxon>Clostridia</taxon>
        <taxon>Lachnospirales</taxon>
        <taxon>Cellulosilyticaceae</taxon>
        <taxon>Cellulosilyticum</taxon>
    </lineage>
</organism>
<sequence>MKHKMIQPYSFLRVLHAIPTSNSFDLYLDEELYAKDLLYEDFTIYKPLPKGEHVISICLHKDTEPLLTRTLWISPEKVYTLVVTYAPHSETLQCYLMNDPHKKIPEEHFLLRVGNFSQNLMPLQLRLVDTTPLFKKITSHQLSSYLSFSPATYTAELIDLDSKKTILTKANCTLKLSRYYTLYIIGGTKSFPTKLLLTIDGNSFLHFDQ</sequence>